<sequence>MQNQFSRTQLLLGKPAIDTLSGSRVAVFGIGGVGGYVVEVLARSGVGEIDLFDDDRVCLTNVNRQIYALISTVGQHKVDVAEARIHDINRRCIVHKHQMFYMPANADEIDLSQYDYVVDCVDTVTAKLELIKRCYALHIPIISCMGAANKLDATAFRVADINKTKMDPLAKVIRKKLRRLHIPHLKVVYSDEEPLKQIEDDTISCRFHCICPNKDMRKCTERRDIPASDAFVPAAAGLIVGGEVVKDLINAAGTMRITPEEAPTNPNAIAAAEKAQQHLKKYNALKKAAASPPTPLQRR</sequence>
<proteinExistence type="predicted"/>
<dbReference type="GO" id="GO:0008641">
    <property type="term" value="F:ubiquitin-like modifier activating enzyme activity"/>
    <property type="evidence" value="ECO:0007669"/>
    <property type="project" value="InterPro"/>
</dbReference>
<dbReference type="RefSeq" id="WP_154534675.1">
    <property type="nucleotide sequence ID" value="NZ_VUNG01000028.1"/>
</dbReference>
<evidence type="ECO:0000313" key="2">
    <source>
        <dbReference type="EMBL" id="MST85088.1"/>
    </source>
</evidence>
<dbReference type="Pfam" id="PF00899">
    <property type="entry name" value="ThiF"/>
    <property type="match status" value="1"/>
</dbReference>
<keyword evidence="3" id="KW-1185">Reference proteome</keyword>
<dbReference type="GO" id="GO:0061503">
    <property type="term" value="F:tRNA threonylcarbamoyladenosine dehydratase"/>
    <property type="evidence" value="ECO:0007669"/>
    <property type="project" value="TreeGrafter"/>
</dbReference>
<dbReference type="Gene3D" id="3.40.50.720">
    <property type="entry name" value="NAD(P)-binding Rossmann-like Domain"/>
    <property type="match status" value="1"/>
</dbReference>
<dbReference type="AlphaFoldDB" id="A0A7K0KGS8"/>
<name>A0A7K0KGS8_9BACT</name>
<comment type="caution">
    <text evidence="2">The sequence shown here is derived from an EMBL/GenBank/DDBJ whole genome shotgun (WGS) entry which is preliminary data.</text>
</comment>
<dbReference type="GO" id="GO:0061504">
    <property type="term" value="P:cyclic threonylcarbamoyladenosine biosynthetic process"/>
    <property type="evidence" value="ECO:0007669"/>
    <property type="project" value="TreeGrafter"/>
</dbReference>
<feature type="domain" description="THIF-type NAD/FAD binding fold" evidence="1">
    <location>
        <begin position="11"/>
        <end position="259"/>
    </location>
</feature>
<dbReference type="CDD" id="cd00755">
    <property type="entry name" value="YgdL_like"/>
    <property type="match status" value="1"/>
</dbReference>
<dbReference type="InterPro" id="IPR045886">
    <property type="entry name" value="ThiF/MoeB/HesA"/>
</dbReference>
<dbReference type="PANTHER" id="PTHR43267">
    <property type="entry name" value="TRNA THREONYLCARBAMOYLADENOSINE DEHYDRATASE"/>
    <property type="match status" value="1"/>
</dbReference>
<evidence type="ECO:0000313" key="3">
    <source>
        <dbReference type="Proteomes" id="UP000438914"/>
    </source>
</evidence>
<protein>
    <submittedName>
        <fullName evidence="2">tRNA threonylcarbamoyladenosine dehydratase</fullName>
    </submittedName>
</protein>
<organism evidence="2 3">
    <name type="scientific">Hallella mizrahii</name>
    <dbReference type="NCBI Taxonomy" id="2606637"/>
    <lineage>
        <taxon>Bacteria</taxon>
        <taxon>Pseudomonadati</taxon>
        <taxon>Bacteroidota</taxon>
        <taxon>Bacteroidia</taxon>
        <taxon>Bacteroidales</taxon>
        <taxon>Prevotellaceae</taxon>
        <taxon>Hallella</taxon>
    </lineage>
</organism>
<dbReference type="Proteomes" id="UP000438914">
    <property type="component" value="Unassembled WGS sequence"/>
</dbReference>
<gene>
    <name evidence="2" type="ORF">FYJ73_10515</name>
</gene>
<accession>A0A7K0KGS8</accession>
<evidence type="ECO:0000259" key="1">
    <source>
        <dbReference type="Pfam" id="PF00899"/>
    </source>
</evidence>
<dbReference type="EMBL" id="VUNG01000028">
    <property type="protein sequence ID" value="MST85088.1"/>
    <property type="molecule type" value="Genomic_DNA"/>
</dbReference>
<reference evidence="2 3" key="1">
    <citation type="submission" date="2019-08" db="EMBL/GenBank/DDBJ databases">
        <title>In-depth cultivation of the pig gut microbiome towards novel bacterial diversity and tailored functional studies.</title>
        <authorList>
            <person name="Wylensek D."/>
            <person name="Hitch T.C.A."/>
            <person name="Clavel T."/>
        </authorList>
    </citation>
    <scope>NUCLEOTIDE SEQUENCE [LARGE SCALE GENOMIC DNA]</scope>
    <source>
        <strain evidence="2 3">LKV-178-WT-2A</strain>
    </source>
</reference>
<dbReference type="InterPro" id="IPR035985">
    <property type="entry name" value="Ubiquitin-activating_enz"/>
</dbReference>
<dbReference type="InterPro" id="IPR000594">
    <property type="entry name" value="ThiF_NAD_FAD-bd"/>
</dbReference>
<dbReference type="PANTHER" id="PTHR43267:SF1">
    <property type="entry name" value="TRNA THREONYLCARBAMOYLADENOSINE DEHYDRATASE"/>
    <property type="match status" value="1"/>
</dbReference>
<dbReference type="SUPFAM" id="SSF69572">
    <property type="entry name" value="Activating enzymes of the ubiquitin-like proteins"/>
    <property type="match status" value="1"/>
</dbReference>